<accession>A0ABT5R1Q4</accession>
<reference evidence="2" key="1">
    <citation type="submission" date="2021-12" db="EMBL/GenBank/DDBJ databases">
        <title>Enterovibrio ZSDZ35 sp. nov. and Enterovibrio ZSDZ42 sp. nov., isolated from coastal seawater in Qingdao.</title>
        <authorList>
            <person name="Zhang P."/>
        </authorList>
    </citation>
    <scope>NUCLEOTIDE SEQUENCE</scope>
    <source>
        <strain evidence="2">ZSDZ42</strain>
    </source>
</reference>
<dbReference type="RefSeq" id="WP_274165037.1">
    <property type="nucleotide sequence ID" value="NZ_JAJUBC010000015.1"/>
</dbReference>
<keyword evidence="1" id="KW-1133">Transmembrane helix</keyword>
<dbReference type="Proteomes" id="UP001149400">
    <property type="component" value="Unassembled WGS sequence"/>
</dbReference>
<keyword evidence="1" id="KW-0812">Transmembrane</keyword>
<comment type="caution">
    <text evidence="2">The sequence shown here is derived from an EMBL/GenBank/DDBJ whole genome shotgun (WGS) entry which is preliminary data.</text>
</comment>
<keyword evidence="1" id="KW-0472">Membrane</keyword>
<feature type="transmembrane region" description="Helical" evidence="1">
    <location>
        <begin position="121"/>
        <end position="145"/>
    </location>
</feature>
<feature type="transmembrane region" description="Helical" evidence="1">
    <location>
        <begin position="15"/>
        <end position="37"/>
    </location>
</feature>
<sequence>MLDVFFESIFIWESLILFFDAGILLIIEYISIPLFFVMVTPVIEGNTKWGVENVSDKFGFVIGLVYCVVALTLCVIVTICVPIIVWFEYGLASYFDVNILTDQLTTRTYRTSSFEYYMPRWQYIISAVIWAPIVHYAIGNIVDLLNDRIEVKGARKLEFDDFNEKCNDWIKGIPKLIFHYEKKKIIKVSDACFEMDAINKKFSSDLPKRNRSVEKVMLSCEDIIDSDKISVFLLDVEVTNYSHGESINVCFMCKLTAVFDNENLEIKYEKKIDQMYNFLIK</sequence>
<dbReference type="EMBL" id="JAJUBC010000015">
    <property type="protein sequence ID" value="MDD1794203.1"/>
    <property type="molecule type" value="Genomic_DNA"/>
</dbReference>
<evidence type="ECO:0000313" key="2">
    <source>
        <dbReference type="EMBL" id="MDD1794203.1"/>
    </source>
</evidence>
<evidence type="ECO:0000256" key="1">
    <source>
        <dbReference type="SAM" id="Phobius"/>
    </source>
</evidence>
<name>A0ABT5R1Q4_9GAMM</name>
<gene>
    <name evidence="2" type="ORF">LRP50_13765</name>
</gene>
<organism evidence="2 3">
    <name type="scientific">Enterovibrio gelatinilyticus</name>
    <dbReference type="NCBI Taxonomy" id="2899819"/>
    <lineage>
        <taxon>Bacteria</taxon>
        <taxon>Pseudomonadati</taxon>
        <taxon>Pseudomonadota</taxon>
        <taxon>Gammaproteobacteria</taxon>
        <taxon>Vibrionales</taxon>
        <taxon>Vibrionaceae</taxon>
        <taxon>Enterovibrio</taxon>
    </lineage>
</organism>
<evidence type="ECO:0000313" key="3">
    <source>
        <dbReference type="Proteomes" id="UP001149400"/>
    </source>
</evidence>
<feature type="transmembrane region" description="Helical" evidence="1">
    <location>
        <begin position="58"/>
        <end position="87"/>
    </location>
</feature>
<proteinExistence type="predicted"/>
<keyword evidence="3" id="KW-1185">Reference proteome</keyword>
<protein>
    <submittedName>
        <fullName evidence="2">Uncharacterized protein</fullName>
    </submittedName>
</protein>